<evidence type="ECO:0000256" key="4">
    <source>
        <dbReference type="ARBA" id="ARBA00022982"/>
    </source>
</evidence>
<evidence type="ECO:0000256" key="7">
    <source>
        <dbReference type="PIRSR" id="PIRSR000027-2"/>
    </source>
</evidence>
<gene>
    <name evidence="9" type="ORF">SAMN04488038_104159</name>
</gene>
<feature type="chain" id="PRO_5011514434" evidence="8">
    <location>
        <begin position="31"/>
        <end position="162"/>
    </location>
</feature>
<evidence type="ECO:0000313" key="9">
    <source>
        <dbReference type="EMBL" id="SEQ16708.1"/>
    </source>
</evidence>
<dbReference type="GO" id="GO:0042597">
    <property type="term" value="C:periplasmic space"/>
    <property type="evidence" value="ECO:0007669"/>
    <property type="project" value="InterPro"/>
</dbReference>
<dbReference type="SUPFAM" id="SSF47175">
    <property type="entry name" value="Cytochromes"/>
    <property type="match status" value="1"/>
</dbReference>
<comment type="PTM">
    <text evidence="7">Binds 1 heme group per subunit.</text>
</comment>
<organism evidence="9 10">
    <name type="scientific">Solimonas aquatica</name>
    <dbReference type="NCBI Taxonomy" id="489703"/>
    <lineage>
        <taxon>Bacteria</taxon>
        <taxon>Pseudomonadati</taxon>
        <taxon>Pseudomonadota</taxon>
        <taxon>Gammaproteobacteria</taxon>
        <taxon>Nevskiales</taxon>
        <taxon>Nevskiaceae</taxon>
        <taxon>Solimonas</taxon>
    </lineage>
</organism>
<keyword evidence="4" id="KW-0249">Electron transport</keyword>
<dbReference type="AlphaFoldDB" id="A0A1H9DVC2"/>
<dbReference type="PROSITE" id="PS51009">
    <property type="entry name" value="CYTCII"/>
    <property type="match status" value="1"/>
</dbReference>
<evidence type="ECO:0000256" key="6">
    <source>
        <dbReference type="PIRSR" id="PIRSR000027-1"/>
    </source>
</evidence>
<evidence type="ECO:0000256" key="3">
    <source>
        <dbReference type="ARBA" id="ARBA00022723"/>
    </source>
</evidence>
<evidence type="ECO:0000256" key="5">
    <source>
        <dbReference type="ARBA" id="ARBA00023004"/>
    </source>
</evidence>
<dbReference type="OrthoDB" id="5520910at2"/>
<evidence type="ECO:0000256" key="1">
    <source>
        <dbReference type="ARBA" id="ARBA00022448"/>
    </source>
</evidence>
<keyword evidence="3 6" id="KW-0479">Metal-binding</keyword>
<dbReference type="PIRSF" id="PIRSF000027">
    <property type="entry name" value="Cytc_c_prime"/>
    <property type="match status" value="1"/>
</dbReference>
<dbReference type="EMBL" id="FOFS01000004">
    <property type="protein sequence ID" value="SEQ16708.1"/>
    <property type="molecule type" value="Genomic_DNA"/>
</dbReference>
<keyword evidence="2 7" id="KW-0349">Heme</keyword>
<keyword evidence="5 6" id="KW-0408">Iron</keyword>
<keyword evidence="1" id="KW-0813">Transport</keyword>
<evidence type="ECO:0000256" key="8">
    <source>
        <dbReference type="SAM" id="SignalP"/>
    </source>
</evidence>
<dbReference type="GO" id="GO:0005506">
    <property type="term" value="F:iron ion binding"/>
    <property type="evidence" value="ECO:0007669"/>
    <property type="project" value="InterPro"/>
</dbReference>
<dbReference type="InterPro" id="IPR012127">
    <property type="entry name" value="Cyt_c_prime"/>
</dbReference>
<dbReference type="Proteomes" id="UP000199233">
    <property type="component" value="Unassembled WGS sequence"/>
</dbReference>
<reference evidence="9 10" key="1">
    <citation type="submission" date="2016-10" db="EMBL/GenBank/DDBJ databases">
        <authorList>
            <person name="de Groot N.N."/>
        </authorList>
    </citation>
    <scope>NUCLEOTIDE SEQUENCE [LARGE SCALE GENOMIC DNA]</scope>
    <source>
        <strain evidence="9 10">DSM 25927</strain>
    </source>
</reference>
<evidence type="ECO:0000256" key="2">
    <source>
        <dbReference type="ARBA" id="ARBA00022617"/>
    </source>
</evidence>
<keyword evidence="10" id="KW-1185">Reference proteome</keyword>
<dbReference type="STRING" id="489703.SAMN04488038_104159"/>
<feature type="binding site" description="covalent" evidence="7">
    <location>
        <position position="152"/>
    </location>
    <ligand>
        <name>heme c</name>
        <dbReference type="ChEBI" id="CHEBI:61717"/>
    </ligand>
</feature>
<dbReference type="GO" id="GO:0022900">
    <property type="term" value="P:electron transport chain"/>
    <property type="evidence" value="ECO:0007669"/>
    <property type="project" value="InterPro"/>
</dbReference>
<name>A0A1H9DVC2_9GAMM</name>
<sequence>MTDTTVVIRRIRHAAVFLALSAGLSAAALAQSAGGPPTPAKQAIDARKAIFTLTGANFKPLGDVLGGRAGYDAAEAKKRATRVAFLTTLLPEAFPDISATGETRAKPEIWSERADFDQRLKDYLDHTEALAAAADKGEAAFKTAAAAVAQDCKGCHDKYRSK</sequence>
<dbReference type="InterPro" id="IPR010980">
    <property type="entry name" value="Cyt_c/b562"/>
</dbReference>
<evidence type="ECO:0000313" key="10">
    <source>
        <dbReference type="Proteomes" id="UP000199233"/>
    </source>
</evidence>
<dbReference type="Gene3D" id="1.20.120.10">
    <property type="entry name" value="Cytochrome c/b562"/>
    <property type="match status" value="1"/>
</dbReference>
<dbReference type="GO" id="GO:0020037">
    <property type="term" value="F:heme binding"/>
    <property type="evidence" value="ECO:0007669"/>
    <property type="project" value="InterPro"/>
</dbReference>
<feature type="binding site" description="covalent" evidence="7">
    <location>
        <position position="155"/>
    </location>
    <ligand>
        <name>heme c</name>
        <dbReference type="ChEBI" id="CHEBI:61717"/>
    </ligand>
</feature>
<feature type="binding site" description="axial binding residue" evidence="6">
    <location>
        <position position="156"/>
    </location>
    <ligand>
        <name>heme c</name>
        <dbReference type="ChEBI" id="CHEBI:61717"/>
    </ligand>
    <ligandPart>
        <name>Fe</name>
        <dbReference type="ChEBI" id="CHEBI:18248"/>
    </ligandPart>
</feature>
<proteinExistence type="predicted"/>
<feature type="signal peptide" evidence="8">
    <location>
        <begin position="1"/>
        <end position="30"/>
    </location>
</feature>
<protein>
    <submittedName>
        <fullName evidence="9">Cytochrome c556</fullName>
    </submittedName>
</protein>
<keyword evidence="8" id="KW-0732">Signal</keyword>
<dbReference type="Pfam" id="PF01322">
    <property type="entry name" value="Cytochrom_C_2"/>
    <property type="match status" value="1"/>
</dbReference>
<dbReference type="GO" id="GO:0009055">
    <property type="term" value="F:electron transfer activity"/>
    <property type="evidence" value="ECO:0007669"/>
    <property type="project" value="InterPro"/>
</dbReference>
<accession>A0A1H9DVC2</accession>
<dbReference type="InterPro" id="IPR002321">
    <property type="entry name" value="Cyt_c_II"/>
</dbReference>